<keyword evidence="6" id="KW-1185">Reference proteome</keyword>
<feature type="domain" description="Zn(2)-C6 fungal-type" evidence="4">
    <location>
        <begin position="99"/>
        <end position="129"/>
    </location>
</feature>
<dbReference type="PROSITE" id="PS50048">
    <property type="entry name" value="ZN2_CY6_FUNGAL_2"/>
    <property type="match status" value="1"/>
</dbReference>
<evidence type="ECO:0000313" key="6">
    <source>
        <dbReference type="Proteomes" id="UP001583280"/>
    </source>
</evidence>
<dbReference type="InterPro" id="IPR021858">
    <property type="entry name" value="Fun_TF"/>
</dbReference>
<evidence type="ECO:0000256" key="3">
    <source>
        <dbReference type="SAM" id="MobiDB-lite"/>
    </source>
</evidence>
<dbReference type="CDD" id="cd00067">
    <property type="entry name" value="GAL4"/>
    <property type="match status" value="1"/>
</dbReference>
<name>A0ABR3YB96_9PEZI</name>
<comment type="subcellular location">
    <subcellularLocation>
        <location evidence="1">Nucleus</location>
    </subcellularLocation>
</comment>
<dbReference type="InterPro" id="IPR036864">
    <property type="entry name" value="Zn2-C6_fun-type_DNA-bd_sf"/>
</dbReference>
<dbReference type="SUPFAM" id="SSF57701">
    <property type="entry name" value="Zn2/Cys6 DNA-binding domain"/>
    <property type="match status" value="1"/>
</dbReference>
<feature type="region of interest" description="Disordered" evidence="3">
    <location>
        <begin position="1"/>
        <end position="90"/>
    </location>
</feature>
<dbReference type="PANTHER" id="PTHR37534:SF40">
    <property type="entry name" value="ZN(2)-C6 FUNGAL-TYPE DOMAIN-CONTAINING PROTEIN"/>
    <property type="match status" value="1"/>
</dbReference>
<dbReference type="PANTHER" id="PTHR37534">
    <property type="entry name" value="TRANSCRIPTIONAL ACTIVATOR PROTEIN UGA3"/>
    <property type="match status" value="1"/>
</dbReference>
<sequence length="622" mass="68486">MTQSASRNLPQVQQCDEAVFPVDSSIQSDGREIPAPKRRKPSTASTSGVIPLRRRSSTQSGASIRDTSTGSVPVPPLDKEGSTGPETTLPVKSKRVRTGCLTCRERHLKCDEATPDCMNCRKSNRECKRGVRLNFIDVQVRDHPMLPPTADWAVQFQDESRLIAGEYQGGLSRYPSEPKPSSDNDSRTITTISSSIASCKIEGSHSGSLQGSPSQHDPSVISPLSLATRWLSTDDSTPYHARKSSDSSTVVSEIVHPRHTSYSIPLKKFASSADSVYRASDASSVSSLHLHNTVAPSIVVASGGTLSPEGAPSPPVVTENAITGEREYLNSPEDLLFMQVFVHEVAIWMDSLDESRHFSHIIPYLALKWPMLLNACLACGAMHLTLVNPSYSQTKALSYYNTATTQLLRSLQNPERDPAESATTAVVLNVYEIMFGEPTQTTTHVVGARALIRECKWNAQSTGVGSACFWLNVKMEVLDSLLSNYKLSWDPDQWGVDMGFTVPKTSSLQSTTATTMGGPKSEEEKNAARQHVKDLVNIGNEEVWVHRILYIVAKIANFRVGLINQEDNLQNEQLHIGTNLKKWHELKKICDNWNLASPQTFRPLGYLYTSQTSTLSAFPEVW</sequence>
<keyword evidence="2" id="KW-0539">Nucleus</keyword>
<evidence type="ECO:0000256" key="1">
    <source>
        <dbReference type="ARBA" id="ARBA00004123"/>
    </source>
</evidence>
<accession>A0ABR3YB96</accession>
<dbReference type="Proteomes" id="UP001583280">
    <property type="component" value="Unassembled WGS sequence"/>
</dbReference>
<dbReference type="SMART" id="SM00066">
    <property type="entry name" value="GAL4"/>
    <property type="match status" value="1"/>
</dbReference>
<dbReference type="Pfam" id="PF00172">
    <property type="entry name" value="Zn_clus"/>
    <property type="match status" value="1"/>
</dbReference>
<feature type="compositionally biased region" description="Polar residues" evidence="3">
    <location>
        <begin position="57"/>
        <end position="71"/>
    </location>
</feature>
<feature type="region of interest" description="Disordered" evidence="3">
    <location>
        <begin position="169"/>
        <end position="188"/>
    </location>
</feature>
<evidence type="ECO:0000256" key="2">
    <source>
        <dbReference type="ARBA" id="ARBA00023242"/>
    </source>
</evidence>
<gene>
    <name evidence="5" type="ORF">Cpir12675_006987</name>
</gene>
<organism evidence="5 6">
    <name type="scientific">Ceratocystis pirilliformis</name>
    <dbReference type="NCBI Taxonomy" id="259994"/>
    <lineage>
        <taxon>Eukaryota</taxon>
        <taxon>Fungi</taxon>
        <taxon>Dikarya</taxon>
        <taxon>Ascomycota</taxon>
        <taxon>Pezizomycotina</taxon>
        <taxon>Sordariomycetes</taxon>
        <taxon>Hypocreomycetidae</taxon>
        <taxon>Microascales</taxon>
        <taxon>Ceratocystidaceae</taxon>
        <taxon>Ceratocystis</taxon>
    </lineage>
</organism>
<dbReference type="InterPro" id="IPR001138">
    <property type="entry name" value="Zn2Cys6_DnaBD"/>
</dbReference>
<comment type="caution">
    <text evidence="5">The sequence shown here is derived from an EMBL/GenBank/DDBJ whole genome shotgun (WGS) entry which is preliminary data.</text>
</comment>
<evidence type="ECO:0000259" key="4">
    <source>
        <dbReference type="PROSITE" id="PS50048"/>
    </source>
</evidence>
<dbReference type="PROSITE" id="PS00463">
    <property type="entry name" value="ZN2_CY6_FUNGAL_1"/>
    <property type="match status" value="1"/>
</dbReference>
<dbReference type="Pfam" id="PF11951">
    <property type="entry name" value="Fungal_trans_2"/>
    <property type="match status" value="1"/>
</dbReference>
<feature type="compositionally biased region" description="Polar residues" evidence="3">
    <location>
        <begin position="1"/>
        <end position="14"/>
    </location>
</feature>
<evidence type="ECO:0000313" key="5">
    <source>
        <dbReference type="EMBL" id="KAL1885344.1"/>
    </source>
</evidence>
<dbReference type="EMBL" id="JAWDJO010000492">
    <property type="protein sequence ID" value="KAL1885344.1"/>
    <property type="molecule type" value="Genomic_DNA"/>
</dbReference>
<reference evidence="5 6" key="1">
    <citation type="journal article" date="2024" name="IMA Fungus">
        <title>IMA Genome - F19 : A genome assembly and annotation guide to empower mycologists, including annotated draft genome sequences of Ceratocystis pirilliformis, Diaporthe australafricana, Fusarium ophioides, Paecilomyces lecythidis, and Sporothrix stenoceras.</title>
        <authorList>
            <person name="Aylward J."/>
            <person name="Wilson A.M."/>
            <person name="Visagie C.M."/>
            <person name="Spraker J."/>
            <person name="Barnes I."/>
            <person name="Buitendag C."/>
            <person name="Ceriani C."/>
            <person name="Del Mar Angel L."/>
            <person name="du Plessis D."/>
            <person name="Fuchs T."/>
            <person name="Gasser K."/>
            <person name="Kramer D."/>
            <person name="Li W."/>
            <person name="Munsamy K."/>
            <person name="Piso A."/>
            <person name="Price J.L."/>
            <person name="Sonnekus B."/>
            <person name="Thomas C."/>
            <person name="van der Nest A."/>
            <person name="van Dijk A."/>
            <person name="van Heerden A."/>
            <person name="van Vuuren N."/>
            <person name="Yilmaz N."/>
            <person name="Duong T.A."/>
            <person name="van der Merwe N.A."/>
            <person name="Wingfield M.J."/>
            <person name="Wingfield B.D."/>
        </authorList>
    </citation>
    <scope>NUCLEOTIDE SEQUENCE [LARGE SCALE GENOMIC DNA]</scope>
    <source>
        <strain evidence="5 6">CMW 12675</strain>
    </source>
</reference>
<protein>
    <recommendedName>
        <fullName evidence="4">Zn(2)-C6 fungal-type domain-containing protein</fullName>
    </recommendedName>
</protein>
<proteinExistence type="predicted"/>
<dbReference type="Gene3D" id="4.10.240.10">
    <property type="entry name" value="Zn(2)-C6 fungal-type DNA-binding domain"/>
    <property type="match status" value="1"/>
</dbReference>